<evidence type="ECO:0000313" key="3">
    <source>
        <dbReference type="Proteomes" id="UP000800036"/>
    </source>
</evidence>
<keyword evidence="3" id="KW-1185">Reference proteome</keyword>
<feature type="compositionally biased region" description="Basic and acidic residues" evidence="1">
    <location>
        <begin position="307"/>
        <end position="321"/>
    </location>
</feature>
<organism evidence="2 3">
    <name type="scientific">Bimuria novae-zelandiae CBS 107.79</name>
    <dbReference type="NCBI Taxonomy" id="1447943"/>
    <lineage>
        <taxon>Eukaryota</taxon>
        <taxon>Fungi</taxon>
        <taxon>Dikarya</taxon>
        <taxon>Ascomycota</taxon>
        <taxon>Pezizomycotina</taxon>
        <taxon>Dothideomycetes</taxon>
        <taxon>Pleosporomycetidae</taxon>
        <taxon>Pleosporales</taxon>
        <taxon>Massarineae</taxon>
        <taxon>Didymosphaeriaceae</taxon>
        <taxon>Bimuria</taxon>
    </lineage>
</organism>
<evidence type="ECO:0000313" key="2">
    <source>
        <dbReference type="EMBL" id="KAF1969935.1"/>
    </source>
</evidence>
<feature type="region of interest" description="Disordered" evidence="1">
    <location>
        <begin position="296"/>
        <end position="321"/>
    </location>
</feature>
<reference evidence="2" key="1">
    <citation type="journal article" date="2020" name="Stud. Mycol.">
        <title>101 Dothideomycetes genomes: a test case for predicting lifestyles and emergence of pathogens.</title>
        <authorList>
            <person name="Haridas S."/>
            <person name="Albert R."/>
            <person name="Binder M."/>
            <person name="Bloem J."/>
            <person name="Labutti K."/>
            <person name="Salamov A."/>
            <person name="Andreopoulos B."/>
            <person name="Baker S."/>
            <person name="Barry K."/>
            <person name="Bills G."/>
            <person name="Bluhm B."/>
            <person name="Cannon C."/>
            <person name="Castanera R."/>
            <person name="Culley D."/>
            <person name="Daum C."/>
            <person name="Ezra D."/>
            <person name="Gonzalez J."/>
            <person name="Henrissat B."/>
            <person name="Kuo A."/>
            <person name="Liang C."/>
            <person name="Lipzen A."/>
            <person name="Lutzoni F."/>
            <person name="Magnuson J."/>
            <person name="Mondo S."/>
            <person name="Nolan M."/>
            <person name="Ohm R."/>
            <person name="Pangilinan J."/>
            <person name="Park H.-J."/>
            <person name="Ramirez L."/>
            <person name="Alfaro M."/>
            <person name="Sun H."/>
            <person name="Tritt A."/>
            <person name="Yoshinaga Y."/>
            <person name="Zwiers L.-H."/>
            <person name="Turgeon B."/>
            <person name="Goodwin S."/>
            <person name="Spatafora J."/>
            <person name="Crous P."/>
            <person name="Grigoriev I."/>
        </authorList>
    </citation>
    <scope>NUCLEOTIDE SEQUENCE</scope>
    <source>
        <strain evidence="2">CBS 107.79</strain>
    </source>
</reference>
<accession>A0A6A5UYP8</accession>
<dbReference type="AlphaFoldDB" id="A0A6A5UYP8"/>
<dbReference type="Proteomes" id="UP000800036">
    <property type="component" value="Unassembled WGS sequence"/>
</dbReference>
<gene>
    <name evidence="2" type="ORF">BU23DRAFT_571228</name>
</gene>
<evidence type="ECO:0000256" key="1">
    <source>
        <dbReference type="SAM" id="MobiDB-lite"/>
    </source>
</evidence>
<dbReference type="EMBL" id="ML976705">
    <property type="protein sequence ID" value="KAF1969935.1"/>
    <property type="molecule type" value="Genomic_DNA"/>
</dbReference>
<name>A0A6A5UYP8_9PLEO</name>
<sequence length="321" mass="36161">MTRHEKESIRALCKPVRKRTFLSGTARVSEYTRKGVSPFLKLPRELRDMVYDQYLLLRSDESIRQEAAVGEKQVDAVGHMGNGKRKFEPKRGRASATTRSGFHCMRGRSEQSGVDKFGGSQRLVWTHPMPFGPLEPSAAVDLVELKVQLPRKWQSVATKLHGKFDDFVLNGFGDFLVAIIDRGPVIKLKDDRTIADWVKVAPAVTSIKEAAITISYPDSGGHATEMWARSFSDALTSTLDKIYRAMSNGFLDGFKKPWQHIALNVGTLTTNINGQPHEKLNFSELFKGEGPYLKPNSGKALKQSKMQVKERKQWISEQRKK</sequence>
<proteinExistence type="predicted"/>
<protein>
    <submittedName>
        <fullName evidence="2">Uncharacterized protein</fullName>
    </submittedName>
</protein>